<dbReference type="AlphaFoldDB" id="H2Z2Z1"/>
<dbReference type="OMA" id="ESKDHTI"/>
<dbReference type="Proteomes" id="UP000007875">
    <property type="component" value="Unassembled WGS sequence"/>
</dbReference>
<protein>
    <submittedName>
        <fullName evidence="2">Uncharacterized protein</fullName>
    </submittedName>
</protein>
<dbReference type="InParanoid" id="H2Z2Z1"/>
<reference evidence="2" key="3">
    <citation type="submission" date="2025-09" db="UniProtKB">
        <authorList>
            <consortium name="Ensembl"/>
        </authorList>
    </citation>
    <scope>IDENTIFICATION</scope>
</reference>
<sequence length="242" mass="26702">MAKLKENPKDEELKKQLKDVQKHIAELGTIQKHLGKSKQKENQKAQVEKGIFNGQLQETNRKVSKVIKSEVIDNSSPVAQSNHYPTQNGQPSHCDATVTPSGSCMAIVNKVLNDKLTTNFKKQHETKELSKVLANNSVVIPHTPTTTVAQNGTTVKVEQQPLNLTKSGSQSNHLFKSYYPNTPVILPITPISEFTSSKRPTSQTVKFRVPVSGRPVGRSIVLLSTSKLNNDKSTFRLVSPKA</sequence>
<reference evidence="2" key="2">
    <citation type="submission" date="2025-08" db="UniProtKB">
        <authorList>
            <consortium name="Ensembl"/>
        </authorList>
    </citation>
    <scope>IDENTIFICATION</scope>
</reference>
<evidence type="ECO:0000256" key="1">
    <source>
        <dbReference type="SAM" id="MobiDB-lite"/>
    </source>
</evidence>
<evidence type="ECO:0000313" key="2">
    <source>
        <dbReference type="Ensembl" id="ENSCSAVP00000011953.1"/>
    </source>
</evidence>
<keyword evidence="3" id="KW-1185">Reference proteome</keyword>
<dbReference type="HOGENOM" id="CLU_1149424_0_0_1"/>
<evidence type="ECO:0000313" key="3">
    <source>
        <dbReference type="Proteomes" id="UP000007875"/>
    </source>
</evidence>
<feature type="region of interest" description="Disordered" evidence="1">
    <location>
        <begin position="74"/>
        <end position="95"/>
    </location>
</feature>
<dbReference type="GeneTree" id="ENSGT00660000096565"/>
<accession>H2Z2Z1</accession>
<name>H2Z2Z1_CIOSA</name>
<organism evidence="2 3">
    <name type="scientific">Ciona savignyi</name>
    <name type="common">Pacific transparent sea squirt</name>
    <dbReference type="NCBI Taxonomy" id="51511"/>
    <lineage>
        <taxon>Eukaryota</taxon>
        <taxon>Metazoa</taxon>
        <taxon>Chordata</taxon>
        <taxon>Tunicata</taxon>
        <taxon>Ascidiacea</taxon>
        <taxon>Phlebobranchia</taxon>
        <taxon>Cionidae</taxon>
        <taxon>Ciona</taxon>
    </lineage>
</organism>
<proteinExistence type="predicted"/>
<feature type="compositionally biased region" description="Polar residues" evidence="1">
    <location>
        <begin position="74"/>
        <end position="91"/>
    </location>
</feature>
<reference evidence="3" key="1">
    <citation type="submission" date="2003-08" db="EMBL/GenBank/DDBJ databases">
        <authorList>
            <person name="Birren B."/>
            <person name="Nusbaum C."/>
            <person name="Abebe A."/>
            <person name="Abouelleil A."/>
            <person name="Adekoya E."/>
            <person name="Ait-zahra M."/>
            <person name="Allen N."/>
            <person name="Allen T."/>
            <person name="An P."/>
            <person name="Anderson M."/>
            <person name="Anderson S."/>
            <person name="Arachchi H."/>
            <person name="Armbruster J."/>
            <person name="Bachantsang P."/>
            <person name="Baldwin J."/>
            <person name="Barry A."/>
            <person name="Bayul T."/>
            <person name="Blitshsteyn B."/>
            <person name="Bloom T."/>
            <person name="Blye J."/>
            <person name="Boguslavskiy L."/>
            <person name="Borowsky M."/>
            <person name="Boukhgalter B."/>
            <person name="Brunache A."/>
            <person name="Butler J."/>
            <person name="Calixte N."/>
            <person name="Calvo S."/>
            <person name="Camarata J."/>
            <person name="Campo K."/>
            <person name="Chang J."/>
            <person name="Cheshatsang Y."/>
            <person name="Citroen M."/>
            <person name="Collymore A."/>
            <person name="Considine T."/>
            <person name="Cook A."/>
            <person name="Cooke P."/>
            <person name="Corum B."/>
            <person name="Cuomo C."/>
            <person name="David R."/>
            <person name="Dawoe T."/>
            <person name="Degray S."/>
            <person name="Dodge S."/>
            <person name="Dooley K."/>
            <person name="Dorje P."/>
            <person name="Dorjee K."/>
            <person name="Dorris L."/>
            <person name="Duffey N."/>
            <person name="Dupes A."/>
            <person name="Elkins T."/>
            <person name="Engels R."/>
            <person name="Erickson J."/>
            <person name="Farina A."/>
            <person name="Faro S."/>
            <person name="Ferreira P."/>
            <person name="Fischer H."/>
            <person name="Fitzgerald M."/>
            <person name="Foley K."/>
            <person name="Gage D."/>
            <person name="Galagan J."/>
            <person name="Gearin G."/>
            <person name="Gnerre S."/>
            <person name="Gnirke A."/>
            <person name="Goyette A."/>
            <person name="Graham J."/>
            <person name="Grandbois E."/>
            <person name="Gyaltsen K."/>
            <person name="Hafez N."/>
            <person name="Hagopian D."/>
            <person name="Hagos B."/>
            <person name="Hall J."/>
            <person name="Hatcher B."/>
            <person name="Heller A."/>
            <person name="Higgins H."/>
            <person name="Honan T."/>
            <person name="Horn A."/>
            <person name="Houde N."/>
            <person name="Hughes L."/>
            <person name="Hulme W."/>
            <person name="Husby E."/>
            <person name="Iliev I."/>
            <person name="Jaffe D."/>
            <person name="Jones C."/>
            <person name="Kamal M."/>
            <person name="Kamat A."/>
            <person name="Kamvysselis M."/>
            <person name="Karlsson E."/>
            <person name="Kells C."/>
            <person name="Kieu A."/>
            <person name="Kisner P."/>
            <person name="Kodira C."/>
            <person name="Kulbokas E."/>
            <person name="Labutti K."/>
            <person name="Lama D."/>
            <person name="Landers T."/>
            <person name="Leger J."/>
            <person name="Levine S."/>
            <person name="Lewis D."/>
            <person name="Lewis T."/>
            <person name="Lindblad-toh K."/>
            <person name="Liu X."/>
            <person name="Lokyitsang T."/>
            <person name="Lokyitsang Y."/>
            <person name="Lucien O."/>
            <person name="Lui A."/>
            <person name="Ma L.J."/>
            <person name="Mabbitt R."/>
            <person name="Macdonald J."/>
            <person name="Maclean C."/>
            <person name="Major J."/>
            <person name="Manning J."/>
            <person name="Marabella R."/>
            <person name="Maru K."/>
            <person name="Matthews C."/>
            <person name="Mauceli E."/>
            <person name="Mccarthy M."/>
            <person name="Mcdonough S."/>
            <person name="Mcghee T."/>
            <person name="Meldrim J."/>
            <person name="Meneus L."/>
            <person name="Mesirov J."/>
            <person name="Mihalev A."/>
            <person name="Mihova T."/>
            <person name="Mikkelsen T."/>
            <person name="Mlenga V."/>
            <person name="Moru K."/>
            <person name="Mozes J."/>
            <person name="Mulrain L."/>
            <person name="Munson G."/>
            <person name="Naylor J."/>
            <person name="Newes C."/>
            <person name="Nguyen C."/>
            <person name="Nguyen N."/>
            <person name="Nguyen T."/>
            <person name="Nicol R."/>
            <person name="Nielsen C."/>
            <person name="Nizzari M."/>
            <person name="Norbu C."/>
            <person name="Norbu N."/>
            <person name="O'donnell P."/>
            <person name="Okoawo O."/>
            <person name="O'leary S."/>
            <person name="Omotosho B."/>
            <person name="O'neill K."/>
            <person name="Osman S."/>
            <person name="Parker S."/>
            <person name="Perrin D."/>
            <person name="Phunkhang P."/>
            <person name="Piqani B."/>
            <person name="Purcell S."/>
            <person name="Rachupka T."/>
            <person name="Ramasamy U."/>
            <person name="Rameau R."/>
            <person name="Ray V."/>
            <person name="Raymond C."/>
            <person name="Retta R."/>
            <person name="Richardson S."/>
            <person name="Rise C."/>
            <person name="Rodriguez J."/>
            <person name="Rogers J."/>
            <person name="Rogov P."/>
            <person name="Rutman M."/>
            <person name="Schupbach R."/>
            <person name="Seaman C."/>
            <person name="Settipalli S."/>
            <person name="Sharpe T."/>
            <person name="Sheridan J."/>
            <person name="Sherpa N."/>
            <person name="Shi J."/>
            <person name="Smirnov S."/>
            <person name="Smith C."/>
            <person name="Sougnez C."/>
            <person name="Spencer B."/>
            <person name="Stalker J."/>
            <person name="Stange-thomann N."/>
            <person name="Stavropoulos S."/>
            <person name="Stetson K."/>
            <person name="Stone C."/>
            <person name="Stone S."/>
            <person name="Stubbs M."/>
            <person name="Talamas J."/>
            <person name="Tchuinga P."/>
            <person name="Tenzing P."/>
            <person name="Tesfaye S."/>
            <person name="Theodore J."/>
            <person name="Thoulutsang Y."/>
            <person name="Topham K."/>
            <person name="Towey S."/>
            <person name="Tsamla T."/>
            <person name="Tsomo N."/>
            <person name="Vallee D."/>
            <person name="Vassiliev H."/>
            <person name="Venkataraman V."/>
            <person name="Vinson J."/>
            <person name="Vo A."/>
            <person name="Wade C."/>
            <person name="Wang S."/>
            <person name="Wangchuk T."/>
            <person name="Wangdi T."/>
            <person name="Whittaker C."/>
            <person name="Wilkinson J."/>
            <person name="Wu Y."/>
            <person name="Wyman D."/>
            <person name="Yadav S."/>
            <person name="Yang S."/>
            <person name="Yang X."/>
            <person name="Yeager S."/>
            <person name="Yee E."/>
            <person name="Young G."/>
            <person name="Zainoun J."/>
            <person name="Zembeck L."/>
            <person name="Zimmer A."/>
            <person name="Zody M."/>
            <person name="Lander E."/>
        </authorList>
    </citation>
    <scope>NUCLEOTIDE SEQUENCE [LARGE SCALE GENOMIC DNA]</scope>
</reference>
<dbReference type="Ensembl" id="ENSCSAVT00000012091.1">
    <property type="protein sequence ID" value="ENSCSAVP00000011953.1"/>
    <property type="gene ID" value="ENSCSAVG00000007020.1"/>
</dbReference>